<proteinExistence type="predicted"/>
<organism evidence="2 3">
    <name type="scientific">Trifolium subterraneum</name>
    <name type="common">Subterranean clover</name>
    <dbReference type="NCBI Taxonomy" id="3900"/>
    <lineage>
        <taxon>Eukaryota</taxon>
        <taxon>Viridiplantae</taxon>
        <taxon>Streptophyta</taxon>
        <taxon>Embryophyta</taxon>
        <taxon>Tracheophyta</taxon>
        <taxon>Spermatophyta</taxon>
        <taxon>Magnoliopsida</taxon>
        <taxon>eudicotyledons</taxon>
        <taxon>Gunneridae</taxon>
        <taxon>Pentapetalae</taxon>
        <taxon>rosids</taxon>
        <taxon>fabids</taxon>
        <taxon>Fabales</taxon>
        <taxon>Fabaceae</taxon>
        <taxon>Papilionoideae</taxon>
        <taxon>50 kb inversion clade</taxon>
        <taxon>NPAAA clade</taxon>
        <taxon>Hologalegina</taxon>
        <taxon>IRL clade</taxon>
        <taxon>Trifolieae</taxon>
        <taxon>Trifolium</taxon>
    </lineage>
</organism>
<dbReference type="PANTHER" id="PTHR36617">
    <property type="entry name" value="PROTEIN, PUTATIVE-RELATED"/>
    <property type="match status" value="1"/>
</dbReference>
<feature type="domain" description="Reverse transcriptase zinc-binding" evidence="1">
    <location>
        <begin position="117"/>
        <end position="205"/>
    </location>
</feature>
<keyword evidence="3" id="KW-1185">Reference proteome</keyword>
<dbReference type="Pfam" id="PF13966">
    <property type="entry name" value="zf-RVT"/>
    <property type="match status" value="1"/>
</dbReference>
<dbReference type="Proteomes" id="UP000242715">
    <property type="component" value="Unassembled WGS sequence"/>
</dbReference>
<dbReference type="PANTHER" id="PTHR36617:SF5">
    <property type="entry name" value="OS05G0421675 PROTEIN"/>
    <property type="match status" value="1"/>
</dbReference>
<gene>
    <name evidence="2" type="ORF">TSUD_420730</name>
</gene>
<comment type="caution">
    <text evidence="2">The sequence shown here is derived from an EMBL/GenBank/DDBJ whole genome shotgun (WGS) entry which is preliminary data.</text>
</comment>
<protein>
    <recommendedName>
        <fullName evidence="1">Reverse transcriptase zinc-binding domain-containing protein</fullName>
    </recommendedName>
</protein>
<evidence type="ECO:0000313" key="2">
    <source>
        <dbReference type="EMBL" id="GAU10479.1"/>
    </source>
</evidence>
<evidence type="ECO:0000259" key="1">
    <source>
        <dbReference type="Pfam" id="PF13966"/>
    </source>
</evidence>
<feature type="non-terminal residue" evidence="2">
    <location>
        <position position="1"/>
    </location>
</feature>
<accession>A0A1B5Z8P2</accession>
<dbReference type="InterPro" id="IPR026960">
    <property type="entry name" value="RVT-Znf"/>
</dbReference>
<reference evidence="3" key="1">
    <citation type="journal article" date="2017" name="Front. Plant Sci.">
        <title>Climate Clever Clovers: New Paradigm to Reduce the Environmental Footprint of Ruminants by Breeding Low Methanogenic Forages Utilizing Haplotype Variation.</title>
        <authorList>
            <person name="Kaur P."/>
            <person name="Appels R."/>
            <person name="Bayer P.E."/>
            <person name="Keeble-Gagnere G."/>
            <person name="Wang J."/>
            <person name="Hirakawa H."/>
            <person name="Shirasawa K."/>
            <person name="Vercoe P."/>
            <person name="Stefanova K."/>
            <person name="Durmic Z."/>
            <person name="Nichols P."/>
            <person name="Revell C."/>
            <person name="Isobe S.N."/>
            <person name="Edwards D."/>
            <person name="Erskine W."/>
        </authorList>
    </citation>
    <scope>NUCLEOTIDE SEQUENCE [LARGE SCALE GENOMIC DNA]</scope>
    <source>
        <strain evidence="3">cv. Daliak</strain>
    </source>
</reference>
<dbReference type="AlphaFoldDB" id="A0A1B5Z8P2"/>
<evidence type="ECO:0000313" key="3">
    <source>
        <dbReference type="Proteomes" id="UP000242715"/>
    </source>
</evidence>
<dbReference type="EMBL" id="BCLP01044607">
    <property type="protein sequence ID" value="GAU10479.1"/>
    <property type="molecule type" value="Genomic_DNA"/>
</dbReference>
<name>A0A1B5Z8P2_TRISU</name>
<dbReference type="OrthoDB" id="1418194at2759"/>
<sequence length="258" mass="29309">IDRGRLREGGRSESSWWREIVRIRDGVADIGDGWFGENVMRKVSALIGYLTVNKSSTVAECFSLGWGVGGEAWVWRRQLWAWEEELVEECLALLHNFVLQDQSVYMWLWWPDPIRGYSVRGAYQLLTSHQPILVIDTEDLIWHKQVPLKVSIFAWRLLRHRLPTKDNLANRGIITVEARSCVAGCGALESAQHLFISCSTFGSLWMLDVHEYVAHSCSLFGSYASGPFGKKGITGYSETPNSPYLNLWTRLNFILTGG</sequence>